<keyword evidence="11" id="KW-0732">Signal</keyword>
<evidence type="ECO:0000256" key="1">
    <source>
        <dbReference type="ARBA" id="ARBA00004141"/>
    </source>
</evidence>
<feature type="compositionally biased region" description="Low complexity" evidence="9">
    <location>
        <begin position="1104"/>
        <end position="1122"/>
    </location>
</feature>
<evidence type="ECO:0000256" key="11">
    <source>
        <dbReference type="SAM" id="SignalP"/>
    </source>
</evidence>
<keyword evidence="8" id="KW-0807">Transducer</keyword>
<feature type="transmembrane region" description="Helical" evidence="10">
    <location>
        <begin position="878"/>
        <end position="900"/>
    </location>
</feature>
<dbReference type="EMBL" id="ADBJ01000043">
    <property type="protein sequence ID" value="EFA77405.1"/>
    <property type="molecule type" value="Genomic_DNA"/>
</dbReference>
<accession>D3BN43</accession>
<dbReference type="AlphaFoldDB" id="D3BN43"/>
<name>D3BN43_HETP5</name>
<keyword evidence="6 13" id="KW-0675">Receptor</keyword>
<comment type="subcellular location">
    <subcellularLocation>
        <location evidence="1">Membrane</location>
        <topology evidence="1">Multi-pass membrane protein</topology>
    </subcellularLocation>
</comment>
<feature type="compositionally biased region" description="Low complexity" evidence="9">
    <location>
        <begin position="1058"/>
        <end position="1075"/>
    </location>
</feature>
<proteinExistence type="predicted"/>
<dbReference type="SUPFAM" id="SSF51126">
    <property type="entry name" value="Pectin lyase-like"/>
    <property type="match status" value="1"/>
</dbReference>
<dbReference type="Pfam" id="PF00003">
    <property type="entry name" value="7tm_3"/>
    <property type="match status" value="1"/>
</dbReference>
<evidence type="ECO:0000313" key="14">
    <source>
        <dbReference type="Proteomes" id="UP000001396"/>
    </source>
</evidence>
<dbReference type="InterPro" id="IPR017978">
    <property type="entry name" value="GPCR_3_C"/>
</dbReference>
<organism evidence="13 14">
    <name type="scientific">Heterostelium pallidum (strain ATCC 26659 / Pp 5 / PN500)</name>
    <name type="common">Cellular slime mold</name>
    <name type="synonym">Polysphondylium pallidum</name>
    <dbReference type="NCBI Taxonomy" id="670386"/>
    <lineage>
        <taxon>Eukaryota</taxon>
        <taxon>Amoebozoa</taxon>
        <taxon>Evosea</taxon>
        <taxon>Eumycetozoa</taxon>
        <taxon>Dictyostelia</taxon>
        <taxon>Acytosteliales</taxon>
        <taxon>Acytosteliaceae</taxon>
        <taxon>Heterostelium</taxon>
    </lineage>
</organism>
<feature type="transmembrane region" description="Helical" evidence="10">
    <location>
        <begin position="920"/>
        <end position="939"/>
    </location>
</feature>
<comment type="caution">
    <text evidence="13">The sequence shown here is derived from an EMBL/GenBank/DDBJ whole genome shotgun (WGS) entry which is preliminary data.</text>
</comment>
<dbReference type="PANTHER" id="PTHR10519:SF20">
    <property type="entry name" value="G-PROTEIN COUPLED RECEPTOR 156-RELATED"/>
    <property type="match status" value="1"/>
</dbReference>
<dbReference type="InParanoid" id="D3BN43"/>
<keyword evidence="14" id="KW-1185">Reference proteome</keyword>
<feature type="transmembrane region" description="Helical" evidence="10">
    <location>
        <begin position="791"/>
        <end position="809"/>
    </location>
</feature>
<keyword evidence="5 10" id="KW-0472">Membrane</keyword>
<dbReference type="GeneID" id="31368088"/>
<dbReference type="Proteomes" id="UP000001396">
    <property type="component" value="Unassembled WGS sequence"/>
</dbReference>
<protein>
    <submittedName>
        <fullName evidence="13">G-protein-coupled receptor family 3 protein 15</fullName>
    </submittedName>
</protein>
<keyword evidence="2 10" id="KW-0812">Transmembrane</keyword>
<feature type="signal peptide" evidence="11">
    <location>
        <begin position="1"/>
        <end position="21"/>
    </location>
</feature>
<feature type="transmembrane region" description="Helical" evidence="10">
    <location>
        <begin position="759"/>
        <end position="779"/>
    </location>
</feature>
<feature type="region of interest" description="Disordered" evidence="9">
    <location>
        <begin position="1104"/>
        <end position="1146"/>
    </location>
</feature>
<evidence type="ECO:0000256" key="8">
    <source>
        <dbReference type="ARBA" id="ARBA00023224"/>
    </source>
</evidence>
<evidence type="ECO:0000256" key="2">
    <source>
        <dbReference type="ARBA" id="ARBA00022692"/>
    </source>
</evidence>
<feature type="domain" description="G-protein coupled receptors family 3 profile" evidence="12">
    <location>
        <begin position="728"/>
        <end position="972"/>
    </location>
</feature>
<evidence type="ECO:0000256" key="10">
    <source>
        <dbReference type="SAM" id="Phobius"/>
    </source>
</evidence>
<feature type="transmembrane region" description="Helical" evidence="10">
    <location>
        <begin position="723"/>
        <end position="747"/>
    </location>
</feature>
<evidence type="ECO:0000256" key="7">
    <source>
        <dbReference type="ARBA" id="ARBA00023180"/>
    </source>
</evidence>
<sequence>MKYSFIYLLFLFYLGISVVYGFDIYLSPNGTDIDGCGSSTGSACFSLQGAKQYLVDNKIVIYNVLMAPGYYDYRFIPILELNNIYLLVVSGEAGRANETIITMSDSGEFISLFKSLLRLNQLTIAHSTIGKVPYNRIVLFPSSFGFDSILLTIRPTISDFYLQNSTLIVDNVTFFNNTRKLLILAEGSLFVFRNSTIQKNIYDVLFEFTESSVLFTGPRIISNSLTLAIMSANDTYITLNRALFIYNYSIYGIIFYETYFYLNSSRIQNNVSRIGILISINSKIILQNCIIQENISSTSSGIIYISETSSGYISTCIINGNFGPSVSDIGTASTSYEIMLTIFSNSSVNQHSISMYDSGSLTIQDCAFFNINGTIIRSDSRVSVVVMYTLFHDIDGVAFDIDGGGFLLMISNFIRDCTSRDALFRFTDRAYFLAAGLIVISTKSSKLISASMESKVYLYICYFENNEVDNGLIYGKELYQIYLSSSIFQHNTGTTLEGLISLDQTGVFVAEVTRATNNYAPYGTFITYRELDDGGQNRTCISEIDSSTFIDNRAWISGATVYYMTPDIICKVIFNNSHFINSTSTFGGNINSYYNNFSVILPRILDTPEVIQVSIAAFDAFGNDYRGSNEISFYVQERCDNVNISGIQQVSLTPTGKSIMYNIEISGFPGTSCDLIFTSIPPARTGPLAYNIIIIPCKKDYKPYAYQGKYYCLKQRDISHTSIVAFSVLTAVLMAITLVFGIMILVYWKNIMIQHSNPYFLLTVIVGLLFIAASNFLLFGTSTFSCIGKLVAVPIGVILCVNPVIIKEWRIWKTRKDSYFEQKSNLETFFLFKWLIILSIIPIILLIVNVAVSNSKPMYVYDIDKREVSHVCSNPEGWVYIVITLVYLMILLMICCAYVYMGRRYLSSPGSFNEPTYIGILIYNYIILIIVFISLRFSFPNNYNAQYITTASVDSAFILCTLLLLFCPKFYLTKFIEYQKKELVRNKDILQFYQMYCNDQGQLNLANHDIFTPDTPAQPTIIPDSTLFTSSSVDSTSPPSPSSSSSSLTTKNKKSKSKTTNNNIYNNNISHSIPDPNNLNLPPIISDANDNNVINNDNNVINNNYKAKSTSEPSSPFSSSSSLDEIFESQNNNIVNHSKKRKKRKK</sequence>
<feature type="chain" id="PRO_5003042629" evidence="11">
    <location>
        <begin position="22"/>
        <end position="1146"/>
    </location>
</feature>
<feature type="compositionally biased region" description="Low complexity" evidence="9">
    <location>
        <begin position="1030"/>
        <end position="1050"/>
    </location>
</feature>
<evidence type="ECO:0000256" key="6">
    <source>
        <dbReference type="ARBA" id="ARBA00023170"/>
    </source>
</evidence>
<keyword evidence="3 10" id="KW-1133">Transmembrane helix</keyword>
<dbReference type="PROSITE" id="PS50259">
    <property type="entry name" value="G_PROTEIN_RECEP_F3_4"/>
    <property type="match status" value="1"/>
</dbReference>
<dbReference type="PANTHER" id="PTHR10519">
    <property type="entry name" value="GABA-B RECEPTOR"/>
    <property type="match status" value="1"/>
</dbReference>
<evidence type="ECO:0000256" key="3">
    <source>
        <dbReference type="ARBA" id="ARBA00022989"/>
    </source>
</evidence>
<evidence type="ECO:0000256" key="5">
    <source>
        <dbReference type="ARBA" id="ARBA00023136"/>
    </source>
</evidence>
<evidence type="ECO:0000256" key="9">
    <source>
        <dbReference type="SAM" id="MobiDB-lite"/>
    </source>
</evidence>
<dbReference type="GO" id="GO:0007214">
    <property type="term" value="P:gamma-aminobutyric acid signaling pathway"/>
    <property type="evidence" value="ECO:0007669"/>
    <property type="project" value="TreeGrafter"/>
</dbReference>
<dbReference type="InterPro" id="IPR002455">
    <property type="entry name" value="GPCR3_GABA-B"/>
</dbReference>
<keyword evidence="4" id="KW-0297">G-protein coupled receptor</keyword>
<dbReference type="STRING" id="670386.D3BN43"/>
<dbReference type="RefSeq" id="XP_020429534.1">
    <property type="nucleotide sequence ID" value="XM_020583347.1"/>
</dbReference>
<reference evidence="13 14" key="1">
    <citation type="journal article" date="2011" name="Genome Res.">
        <title>Phylogeny-wide analysis of social amoeba genomes highlights ancient origins for complex intercellular communication.</title>
        <authorList>
            <person name="Heidel A.J."/>
            <person name="Lawal H.M."/>
            <person name="Felder M."/>
            <person name="Schilde C."/>
            <person name="Helps N.R."/>
            <person name="Tunggal B."/>
            <person name="Rivero F."/>
            <person name="John U."/>
            <person name="Schleicher M."/>
            <person name="Eichinger L."/>
            <person name="Platzer M."/>
            <person name="Noegel A.A."/>
            <person name="Schaap P."/>
            <person name="Gloeckner G."/>
        </authorList>
    </citation>
    <scope>NUCLEOTIDE SEQUENCE [LARGE SCALE GENOMIC DNA]</scope>
    <source>
        <strain evidence="14">ATCC 26659 / Pp 5 / PN500</strain>
    </source>
</reference>
<evidence type="ECO:0000313" key="13">
    <source>
        <dbReference type="EMBL" id="EFA77405.1"/>
    </source>
</evidence>
<keyword evidence="7" id="KW-0325">Glycoprotein</keyword>
<dbReference type="GO" id="GO:0004965">
    <property type="term" value="F:G protein-coupled GABA receptor activity"/>
    <property type="evidence" value="ECO:0007669"/>
    <property type="project" value="InterPro"/>
</dbReference>
<feature type="compositionally biased region" description="Basic residues" evidence="9">
    <location>
        <begin position="1137"/>
        <end position="1146"/>
    </location>
</feature>
<evidence type="ECO:0000256" key="4">
    <source>
        <dbReference type="ARBA" id="ARBA00023040"/>
    </source>
</evidence>
<dbReference type="InterPro" id="IPR011050">
    <property type="entry name" value="Pectin_lyase_fold/virulence"/>
</dbReference>
<evidence type="ECO:0000259" key="12">
    <source>
        <dbReference type="PROSITE" id="PS50259"/>
    </source>
</evidence>
<feature type="transmembrane region" description="Helical" evidence="10">
    <location>
        <begin position="951"/>
        <end position="972"/>
    </location>
</feature>
<feature type="transmembrane region" description="Helical" evidence="10">
    <location>
        <begin position="830"/>
        <end position="852"/>
    </location>
</feature>
<dbReference type="GO" id="GO:0038039">
    <property type="term" value="C:G protein-coupled receptor heterodimeric complex"/>
    <property type="evidence" value="ECO:0007669"/>
    <property type="project" value="TreeGrafter"/>
</dbReference>
<feature type="region of interest" description="Disordered" evidence="9">
    <location>
        <begin position="1030"/>
        <end position="1075"/>
    </location>
</feature>
<gene>
    <name evidence="13" type="primary">grlP</name>
    <name evidence="13" type="ORF">PPL_12621</name>
</gene>